<keyword evidence="1" id="KW-0677">Repeat</keyword>
<comment type="caution">
    <text evidence="4">The sequence shown here is derived from an EMBL/GenBank/DDBJ whole genome shotgun (WGS) entry which is preliminary data.</text>
</comment>
<gene>
    <name evidence="4" type="ORF">AaE_007372</name>
</gene>
<dbReference type="GO" id="GO:0030968">
    <property type="term" value="P:endoplasmic reticulum unfolded protein response"/>
    <property type="evidence" value="ECO:0007669"/>
    <property type="project" value="TreeGrafter"/>
</dbReference>
<feature type="transmembrane region" description="Helical" evidence="3">
    <location>
        <begin position="409"/>
        <end position="425"/>
    </location>
</feature>
<name>A0A6A5AEJ0_APHAT</name>
<dbReference type="VEuPathDB" id="FungiDB:H257_04335"/>
<dbReference type="SUPFAM" id="SSF48452">
    <property type="entry name" value="TPR-like"/>
    <property type="match status" value="1"/>
</dbReference>
<evidence type="ECO:0000313" key="4">
    <source>
        <dbReference type="EMBL" id="KAF0748348.1"/>
    </source>
</evidence>
<evidence type="ECO:0000313" key="5">
    <source>
        <dbReference type="Proteomes" id="UP000469452"/>
    </source>
</evidence>
<dbReference type="PANTHER" id="PTHR44227">
    <property type="match status" value="1"/>
</dbReference>
<dbReference type="Gene3D" id="1.25.40.10">
    <property type="entry name" value="Tetratricopeptide repeat domain"/>
    <property type="match status" value="1"/>
</dbReference>
<evidence type="ECO:0000256" key="2">
    <source>
        <dbReference type="ARBA" id="ARBA00022803"/>
    </source>
</evidence>
<dbReference type="InterPro" id="IPR052346">
    <property type="entry name" value="O-mannosyl-transferase_TMTC"/>
</dbReference>
<keyword evidence="3" id="KW-0472">Membrane</keyword>
<dbReference type="EMBL" id="VJMI01013219">
    <property type="protein sequence ID" value="KAF0748348.1"/>
    <property type="molecule type" value="Genomic_DNA"/>
</dbReference>
<proteinExistence type="predicted"/>
<organism evidence="4 5">
    <name type="scientific">Aphanomyces astaci</name>
    <name type="common">Crayfish plague agent</name>
    <dbReference type="NCBI Taxonomy" id="112090"/>
    <lineage>
        <taxon>Eukaryota</taxon>
        <taxon>Sar</taxon>
        <taxon>Stramenopiles</taxon>
        <taxon>Oomycota</taxon>
        <taxon>Saprolegniomycetes</taxon>
        <taxon>Saprolegniales</taxon>
        <taxon>Verrucalvaceae</taxon>
        <taxon>Aphanomyces</taxon>
    </lineage>
</organism>
<dbReference type="InterPro" id="IPR011990">
    <property type="entry name" value="TPR-like_helical_dom_sf"/>
</dbReference>
<reference evidence="4 5" key="1">
    <citation type="submission" date="2019-06" db="EMBL/GenBank/DDBJ databases">
        <title>Genomics analysis of Aphanomyces spp. identifies a new class of oomycete effector associated with host adaptation.</title>
        <authorList>
            <person name="Gaulin E."/>
        </authorList>
    </citation>
    <scope>NUCLEOTIDE SEQUENCE [LARGE SCALE GENOMIC DNA]</scope>
    <source>
        <strain evidence="4 5">E</strain>
    </source>
</reference>
<feature type="transmembrane region" description="Helical" evidence="3">
    <location>
        <begin position="354"/>
        <end position="371"/>
    </location>
</feature>
<dbReference type="SMART" id="SM00028">
    <property type="entry name" value="TPR"/>
    <property type="match status" value="2"/>
</dbReference>
<dbReference type="InterPro" id="IPR019734">
    <property type="entry name" value="TPR_rpt"/>
</dbReference>
<keyword evidence="2" id="KW-0802">TPR repeat</keyword>
<keyword evidence="3" id="KW-1133">Transmembrane helix</keyword>
<feature type="transmembrane region" description="Helical" evidence="3">
    <location>
        <begin position="309"/>
        <end position="334"/>
    </location>
</feature>
<dbReference type="AlphaFoldDB" id="A0A6A5AEJ0"/>
<evidence type="ECO:0000256" key="1">
    <source>
        <dbReference type="ARBA" id="ARBA00022737"/>
    </source>
</evidence>
<feature type="transmembrane region" description="Helical" evidence="3">
    <location>
        <begin position="197"/>
        <end position="215"/>
    </location>
</feature>
<dbReference type="PANTHER" id="PTHR44227:SF3">
    <property type="entry name" value="PROTEIN O-MANNOSYL-TRANSFERASE TMTC4"/>
    <property type="match status" value="1"/>
</dbReference>
<dbReference type="Proteomes" id="UP000469452">
    <property type="component" value="Unassembled WGS sequence"/>
</dbReference>
<dbReference type="GO" id="GO:0005783">
    <property type="term" value="C:endoplasmic reticulum"/>
    <property type="evidence" value="ECO:0007669"/>
    <property type="project" value="TreeGrafter"/>
</dbReference>
<dbReference type="GO" id="GO:0000030">
    <property type="term" value="F:mannosyltransferase activity"/>
    <property type="evidence" value="ECO:0007669"/>
    <property type="project" value="TreeGrafter"/>
</dbReference>
<sequence length="584" mass="65085">MQWKAEWTVACVAGVCATVYATPLLLGNWDFIVCWDDDVNFAQNDAIRHLDWHHVRAMLAEVRIGVYEPLAHFLKAIVFAACGLNSQAVRVVSLMLHVVSCLILRATSIRLLAFTTKSFDTTSMSVGCTISAVLYGIHPLNVEVVAWPSAQPYTLALFFTSSCLYVHVVNRTSGNTGLARHVMPTVLYGCAVLSKSVAVLTPVGLVLIDVLVHIVKIDSNKLTFRSLVLQFLQAFAGFGIVGLMAIWTMVMSNQGGDSWEADPLHIPFHERLVKVFVMLTCALQTWLWPTELRAHYQLRPGDMGIPTNAASLLSVASCVGITMCTQYVFSMILANEDMIYVGCVCAVSTHPGMLAAWVYYVVMFLPVCGLVQHGIITLTADRYAYFPTVVFIPVLGACIAHGIQSARMSLAWFAIVAMVFAMLSANQVNSWRNDEVLWLHNIQHDPSDWRALDHLADYYAKVGRVAESAPYWERSLVHTPRTGLKAKLQEARLLMFLGRYERGCALYDLELRQFPGSTHLLNNMGVCYMHMRKYDLAKQSFQRAIDYGLGLSGKHGADTETPQVNLKQLEGWDGQANYHAHLMW</sequence>
<accession>A0A6A5AEJ0</accession>
<feature type="transmembrane region" description="Helical" evidence="3">
    <location>
        <begin position="383"/>
        <end position="403"/>
    </location>
</feature>
<keyword evidence="3" id="KW-0812">Transmembrane</keyword>
<dbReference type="GO" id="GO:0035269">
    <property type="term" value="P:protein O-linked glycosylation via mannose"/>
    <property type="evidence" value="ECO:0007669"/>
    <property type="project" value="TreeGrafter"/>
</dbReference>
<protein>
    <recommendedName>
        <fullName evidence="6">Dolichyl-phosphate-mannose--protein mannosyltransferase</fullName>
    </recommendedName>
</protein>
<evidence type="ECO:0008006" key="6">
    <source>
        <dbReference type="Google" id="ProtNLM"/>
    </source>
</evidence>
<evidence type="ECO:0000256" key="3">
    <source>
        <dbReference type="SAM" id="Phobius"/>
    </source>
</evidence>
<feature type="transmembrane region" description="Helical" evidence="3">
    <location>
        <begin position="227"/>
        <end position="251"/>
    </location>
</feature>